<dbReference type="RefSeq" id="WP_232020915.1">
    <property type="nucleotide sequence ID" value="NZ_CP025570.1"/>
</dbReference>
<dbReference type="AlphaFoldDB" id="A0A448P0R1"/>
<dbReference type="EMBL" id="LR134473">
    <property type="protein sequence ID" value="VEI03797.1"/>
    <property type="molecule type" value="Genomic_DNA"/>
</dbReference>
<dbReference type="FunFam" id="3.40.50.300:FF:000425">
    <property type="entry name" value="Probable ABC transporter, ATP-binding subunit"/>
    <property type="match status" value="1"/>
</dbReference>
<dbReference type="Proteomes" id="UP000277858">
    <property type="component" value="Chromosome"/>
</dbReference>
<evidence type="ECO:0000256" key="1">
    <source>
        <dbReference type="ARBA" id="ARBA00022448"/>
    </source>
</evidence>
<gene>
    <name evidence="6" type="primary">cysA_3</name>
    <name evidence="6" type="ORF">NCTC13652_02011</name>
</gene>
<dbReference type="PANTHER" id="PTHR42781:SF4">
    <property type="entry name" value="SPERMIDINE_PUTRESCINE IMPORT ATP-BINDING PROTEIN POTA"/>
    <property type="match status" value="1"/>
</dbReference>
<dbReference type="InterPro" id="IPR003439">
    <property type="entry name" value="ABC_transporter-like_ATP-bd"/>
</dbReference>
<keyword evidence="1" id="KW-0813">Transport</keyword>
<reference evidence="6 7" key="1">
    <citation type="submission" date="2018-12" db="EMBL/GenBank/DDBJ databases">
        <authorList>
            <consortium name="Pathogen Informatics"/>
        </authorList>
    </citation>
    <scope>NUCLEOTIDE SEQUENCE [LARGE SCALE GENOMIC DNA]</scope>
    <source>
        <strain evidence="6 7">NCTC13652</strain>
    </source>
</reference>
<dbReference type="InterPro" id="IPR027417">
    <property type="entry name" value="P-loop_NTPase"/>
</dbReference>
<evidence type="ECO:0000313" key="7">
    <source>
        <dbReference type="Proteomes" id="UP000277858"/>
    </source>
</evidence>
<feature type="domain" description="ABC transporter" evidence="5">
    <location>
        <begin position="27"/>
        <end position="257"/>
    </location>
</feature>
<dbReference type="PANTHER" id="PTHR42781">
    <property type="entry name" value="SPERMIDINE/PUTRESCINE IMPORT ATP-BINDING PROTEIN POTA"/>
    <property type="match status" value="1"/>
</dbReference>
<evidence type="ECO:0000259" key="5">
    <source>
        <dbReference type="PROSITE" id="PS50893"/>
    </source>
</evidence>
<evidence type="ECO:0000313" key="6">
    <source>
        <dbReference type="EMBL" id="VEI03797.1"/>
    </source>
</evidence>
<dbReference type="SUPFAM" id="SSF52540">
    <property type="entry name" value="P-loop containing nucleoside triphosphate hydrolases"/>
    <property type="match status" value="1"/>
</dbReference>
<dbReference type="GO" id="GO:0015418">
    <property type="term" value="F:ABC-type quaternary ammonium compound transporting activity"/>
    <property type="evidence" value="ECO:0007669"/>
    <property type="project" value="UniProtKB-EC"/>
</dbReference>
<dbReference type="Pfam" id="PF00005">
    <property type="entry name" value="ABC_tran"/>
    <property type="match status" value="1"/>
</dbReference>
<dbReference type="STRING" id="1122997.GCA_000425285_00310"/>
<organism evidence="6 7">
    <name type="scientific">Acidipropionibacterium jensenii</name>
    <dbReference type="NCBI Taxonomy" id="1749"/>
    <lineage>
        <taxon>Bacteria</taxon>
        <taxon>Bacillati</taxon>
        <taxon>Actinomycetota</taxon>
        <taxon>Actinomycetes</taxon>
        <taxon>Propionibacteriales</taxon>
        <taxon>Propionibacteriaceae</taxon>
        <taxon>Acidipropionibacterium</taxon>
    </lineage>
</organism>
<dbReference type="InterPro" id="IPR050093">
    <property type="entry name" value="ABC_SmlMolc_Importer"/>
</dbReference>
<dbReference type="GO" id="GO:0016887">
    <property type="term" value="F:ATP hydrolysis activity"/>
    <property type="evidence" value="ECO:0007669"/>
    <property type="project" value="InterPro"/>
</dbReference>
<dbReference type="EC" id="7.6.2.9" evidence="4"/>
<dbReference type="GO" id="GO:0005524">
    <property type="term" value="F:ATP binding"/>
    <property type="evidence" value="ECO:0007669"/>
    <property type="project" value="UniProtKB-KW"/>
</dbReference>
<evidence type="ECO:0000256" key="4">
    <source>
        <dbReference type="ARBA" id="ARBA00066388"/>
    </source>
</evidence>
<evidence type="ECO:0000256" key="2">
    <source>
        <dbReference type="ARBA" id="ARBA00022741"/>
    </source>
</evidence>
<dbReference type="InterPro" id="IPR003593">
    <property type="entry name" value="AAA+_ATPase"/>
</dbReference>
<protein>
    <recommendedName>
        <fullName evidence="4">ABC-type quaternary amine transporter</fullName>
        <ecNumber evidence="4">7.6.2.9</ecNumber>
    </recommendedName>
</protein>
<proteinExistence type="predicted"/>
<keyword evidence="3 6" id="KW-0067">ATP-binding</keyword>
<dbReference type="PROSITE" id="PS00211">
    <property type="entry name" value="ABC_TRANSPORTER_1"/>
    <property type="match status" value="1"/>
</dbReference>
<accession>A0A448P0R1</accession>
<keyword evidence="6" id="KW-0378">Hydrolase</keyword>
<dbReference type="PROSITE" id="PS50893">
    <property type="entry name" value="ABC_TRANSPORTER_2"/>
    <property type="match status" value="1"/>
</dbReference>
<keyword evidence="7" id="KW-1185">Reference proteome</keyword>
<dbReference type="SMART" id="SM00382">
    <property type="entry name" value="AAA"/>
    <property type="match status" value="1"/>
</dbReference>
<dbReference type="Gene3D" id="3.40.50.300">
    <property type="entry name" value="P-loop containing nucleotide triphosphate hydrolases"/>
    <property type="match status" value="1"/>
</dbReference>
<keyword evidence="2" id="KW-0547">Nucleotide-binding</keyword>
<evidence type="ECO:0000256" key="3">
    <source>
        <dbReference type="ARBA" id="ARBA00022840"/>
    </source>
</evidence>
<dbReference type="InterPro" id="IPR017871">
    <property type="entry name" value="ABC_transporter-like_CS"/>
</dbReference>
<sequence length="364" mass="38223">MVGEQVTDEGLDEGSEDRVVDKGAAGLSVRDLTVRYEEGAPPAVDDVSLDVAPGRVVALLGASGSGKSSLLRAVAGLVRPERGTVLWDGEDVTRVPVHRRGFGLMFQDGQLFPHRDVAGNVGYALNRMPRGRRRARVGELLELVGLQGYQNRPVQEISGGQAQRVALARALAAQPRLLLLDEPLSSLDKALRSRLASDIRDLVQRTGTTTVHVTHDQDEAFAVADLVGVMEAGRLVQLDTPARLWGHPADAGVVELLGQGPVVAPEQMAAWFGVRVEGPVALPVGSLVVEEARESSGRAPGAGGISAEVVSSRFVRGRTEVEVKLPDGRLAAAVVGGGALGREPGETVGLGVDASALVHLRPGH</sequence>
<name>A0A448P0R1_9ACTN</name>